<evidence type="ECO:0000256" key="9">
    <source>
        <dbReference type="SAM" id="Phobius"/>
    </source>
</evidence>
<keyword evidence="2" id="KW-1003">Cell membrane</keyword>
<evidence type="ECO:0000256" key="7">
    <source>
        <dbReference type="ARBA" id="ARBA00022989"/>
    </source>
</evidence>
<comment type="subcellular location">
    <subcellularLocation>
        <location evidence="1">Cell membrane</location>
        <topology evidence="1">Multi-pass membrane protein</topology>
    </subcellularLocation>
</comment>
<evidence type="ECO:0000256" key="5">
    <source>
        <dbReference type="ARBA" id="ARBA00022692"/>
    </source>
</evidence>
<keyword evidence="6 11" id="KW-0418">Kinase</keyword>
<dbReference type="CDD" id="cd06225">
    <property type="entry name" value="HAMP"/>
    <property type="match status" value="1"/>
</dbReference>
<dbReference type="InterPro" id="IPR003594">
    <property type="entry name" value="HATPase_dom"/>
</dbReference>
<dbReference type="PANTHER" id="PTHR34220">
    <property type="entry name" value="SENSOR HISTIDINE KINASE YPDA"/>
    <property type="match status" value="1"/>
</dbReference>
<evidence type="ECO:0000256" key="1">
    <source>
        <dbReference type="ARBA" id="ARBA00004651"/>
    </source>
</evidence>
<proteinExistence type="predicted"/>
<dbReference type="SUPFAM" id="SSF55874">
    <property type="entry name" value="ATPase domain of HSP90 chaperone/DNA topoisomerase II/histidine kinase"/>
    <property type="match status" value="1"/>
</dbReference>
<feature type="transmembrane region" description="Helical" evidence="9">
    <location>
        <begin position="294"/>
        <end position="317"/>
    </location>
</feature>
<protein>
    <submittedName>
        <fullName evidence="11">Sensor histidine kinase YesM</fullName>
    </submittedName>
</protein>
<keyword evidence="3" id="KW-0597">Phosphoprotein</keyword>
<reference evidence="11" key="1">
    <citation type="journal article" date="2014" name="Int. J. Syst. Evol. Microbiol.">
        <title>Complete genome sequence of Corynebacterium casei LMG S-19264T (=DSM 44701T), isolated from a smear-ripened cheese.</title>
        <authorList>
            <consortium name="US DOE Joint Genome Institute (JGI-PGF)"/>
            <person name="Walter F."/>
            <person name="Albersmeier A."/>
            <person name="Kalinowski J."/>
            <person name="Ruckert C."/>
        </authorList>
    </citation>
    <scope>NUCLEOTIDE SEQUENCE</scope>
    <source>
        <strain evidence="11">CGMCC 1.12987</strain>
    </source>
</reference>
<organism evidence="11 12">
    <name type="scientific">Paenibacillus abyssi</name>
    <dbReference type="NCBI Taxonomy" id="1340531"/>
    <lineage>
        <taxon>Bacteria</taxon>
        <taxon>Bacillati</taxon>
        <taxon>Bacillota</taxon>
        <taxon>Bacilli</taxon>
        <taxon>Bacillales</taxon>
        <taxon>Paenibacillaceae</taxon>
        <taxon>Paenibacillus</taxon>
    </lineage>
</organism>
<name>A0A917FTC4_9BACL</name>
<comment type="caution">
    <text evidence="11">The sequence shown here is derived from an EMBL/GenBank/DDBJ whole genome shotgun (WGS) entry which is preliminary data.</text>
</comment>
<dbReference type="Gene3D" id="3.30.450.20">
    <property type="entry name" value="PAS domain"/>
    <property type="match status" value="2"/>
</dbReference>
<dbReference type="Gene3D" id="6.10.340.10">
    <property type="match status" value="1"/>
</dbReference>
<dbReference type="PANTHER" id="PTHR34220:SF7">
    <property type="entry name" value="SENSOR HISTIDINE KINASE YPDA"/>
    <property type="match status" value="1"/>
</dbReference>
<accession>A0A917FTC4</accession>
<keyword evidence="7 9" id="KW-1133">Transmembrane helix</keyword>
<dbReference type="Gene3D" id="3.30.565.10">
    <property type="entry name" value="Histidine kinase-like ATPase, C-terminal domain"/>
    <property type="match status" value="1"/>
</dbReference>
<dbReference type="InterPro" id="IPR050640">
    <property type="entry name" value="Bact_2-comp_sensor_kinase"/>
</dbReference>
<dbReference type="Pfam" id="PF02518">
    <property type="entry name" value="HATPase_c"/>
    <property type="match status" value="1"/>
</dbReference>
<feature type="transmembrane region" description="Helical" evidence="9">
    <location>
        <begin position="21"/>
        <end position="42"/>
    </location>
</feature>
<keyword evidence="4" id="KW-0808">Transferase</keyword>
<evidence type="ECO:0000256" key="6">
    <source>
        <dbReference type="ARBA" id="ARBA00022777"/>
    </source>
</evidence>
<keyword evidence="8 9" id="KW-0472">Membrane</keyword>
<keyword evidence="12" id="KW-1185">Reference proteome</keyword>
<evidence type="ECO:0000313" key="12">
    <source>
        <dbReference type="Proteomes" id="UP000644756"/>
    </source>
</evidence>
<dbReference type="GO" id="GO:0000155">
    <property type="term" value="F:phosphorelay sensor kinase activity"/>
    <property type="evidence" value="ECO:0007669"/>
    <property type="project" value="InterPro"/>
</dbReference>
<dbReference type="GO" id="GO:0005886">
    <property type="term" value="C:plasma membrane"/>
    <property type="evidence" value="ECO:0007669"/>
    <property type="project" value="UniProtKB-SubCell"/>
</dbReference>
<dbReference type="EMBL" id="BMGR01000005">
    <property type="protein sequence ID" value="GGG01423.1"/>
    <property type="molecule type" value="Genomic_DNA"/>
</dbReference>
<evidence type="ECO:0000256" key="2">
    <source>
        <dbReference type="ARBA" id="ARBA00022475"/>
    </source>
</evidence>
<dbReference type="InterPro" id="IPR036890">
    <property type="entry name" value="HATPase_C_sf"/>
</dbReference>
<evidence type="ECO:0000256" key="4">
    <source>
        <dbReference type="ARBA" id="ARBA00022679"/>
    </source>
</evidence>
<dbReference type="Pfam" id="PF02743">
    <property type="entry name" value="dCache_1"/>
    <property type="match status" value="1"/>
</dbReference>
<dbReference type="SMART" id="SM00304">
    <property type="entry name" value="HAMP"/>
    <property type="match status" value="1"/>
</dbReference>
<dbReference type="AlphaFoldDB" id="A0A917FTC4"/>
<evidence type="ECO:0000259" key="10">
    <source>
        <dbReference type="PROSITE" id="PS50885"/>
    </source>
</evidence>
<evidence type="ECO:0000313" key="11">
    <source>
        <dbReference type="EMBL" id="GGG01423.1"/>
    </source>
</evidence>
<keyword evidence="5 9" id="KW-0812">Transmembrane</keyword>
<dbReference type="Pfam" id="PF06580">
    <property type="entry name" value="His_kinase"/>
    <property type="match status" value="1"/>
</dbReference>
<dbReference type="InterPro" id="IPR003660">
    <property type="entry name" value="HAMP_dom"/>
</dbReference>
<evidence type="ECO:0000256" key="8">
    <source>
        <dbReference type="ARBA" id="ARBA00023136"/>
    </source>
</evidence>
<sequence length="607" mass="70379">MTSDSKLIQMLNLRNYRLRSKLIITYLLLTVVPISLLGYISYSQYTKSIEGQVGEYIPKILDQANENIDKQMEELTYAPELLYNSSQVLSILRKDSYPTRSEFLNDRFTMNSYLSSTYFTEKNSLLGVFVWTKQRLFSSTTVSYTGFEKEPDWGGGDGMILQHETDLRFKGKPPFFLIVKPIQDFENRRTIGTIMLAVRLTFIESVLMSIKDQDEAEIWIMNRQGRVIYHTDPEQIGTVENMSAFPLANGSFRSYKNGERMLVSVSESERMGWITVHRIPFKYLTEQAEMVKDFVIGIFIAIVLATIIISVFMAWSVSRPIYKLSRLMRTVENGNFQVDLNIQSKDEIGILARSFNSMVSRIRELVQLNYHIEIRQKQAELYALQSQINPHFMYNTLETISMAVEEDEKETVVEMVTLLGKMLRFSLSNKNRIVTMDREVEHIRNYLLIQKYRFEQRLHFTIDSDIELQHYYSPKFILQPIIENCIKHGLETRKGLNISVEVFKVQGIRPQTEDITIIIRDNGAGIDHETLKMIHRLLRSDPIAKRDSGYGLINVHARIAMLFGVEYGLAVESEPVEGTEIVIRIPAITDLQTVEKYERIEDESYRG</sequence>
<dbReference type="Proteomes" id="UP000644756">
    <property type="component" value="Unassembled WGS sequence"/>
</dbReference>
<feature type="domain" description="HAMP" evidence="10">
    <location>
        <begin position="315"/>
        <end position="367"/>
    </location>
</feature>
<reference evidence="11" key="2">
    <citation type="submission" date="2020-09" db="EMBL/GenBank/DDBJ databases">
        <authorList>
            <person name="Sun Q."/>
            <person name="Zhou Y."/>
        </authorList>
    </citation>
    <scope>NUCLEOTIDE SEQUENCE</scope>
    <source>
        <strain evidence="11">CGMCC 1.12987</strain>
    </source>
</reference>
<dbReference type="InterPro" id="IPR033479">
    <property type="entry name" value="dCache_1"/>
</dbReference>
<dbReference type="Pfam" id="PF00672">
    <property type="entry name" value="HAMP"/>
    <property type="match status" value="1"/>
</dbReference>
<dbReference type="SUPFAM" id="SSF158472">
    <property type="entry name" value="HAMP domain-like"/>
    <property type="match status" value="1"/>
</dbReference>
<dbReference type="InterPro" id="IPR010559">
    <property type="entry name" value="Sig_transdc_His_kin_internal"/>
</dbReference>
<dbReference type="PROSITE" id="PS50885">
    <property type="entry name" value="HAMP"/>
    <property type="match status" value="1"/>
</dbReference>
<evidence type="ECO:0000256" key="3">
    <source>
        <dbReference type="ARBA" id="ARBA00022553"/>
    </source>
</evidence>
<dbReference type="RefSeq" id="WP_188530747.1">
    <property type="nucleotide sequence ID" value="NZ_BMGR01000005.1"/>
</dbReference>
<gene>
    <name evidence="11" type="primary">yesM</name>
    <name evidence="11" type="ORF">GCM10010916_18200</name>
</gene>